<evidence type="ECO:0008006" key="5">
    <source>
        <dbReference type="Google" id="ProtNLM"/>
    </source>
</evidence>
<evidence type="ECO:0000313" key="1">
    <source>
        <dbReference type="EMBL" id="RKN07369.1"/>
    </source>
</evidence>
<dbReference type="Proteomes" id="UP000275024">
    <property type="component" value="Unassembled WGS sequence"/>
</dbReference>
<dbReference type="OrthoDB" id="4147866at2"/>
<dbReference type="Proteomes" id="UP000268652">
    <property type="component" value="Unassembled WGS sequence"/>
</dbReference>
<evidence type="ECO:0000313" key="2">
    <source>
        <dbReference type="EMBL" id="RKN19612.1"/>
    </source>
</evidence>
<protein>
    <recommendedName>
        <fullName evidence="5">Thiopeptide-type bacteriocin biosynthesis domain-containing protein</fullName>
    </recommendedName>
</protein>
<proteinExistence type="predicted"/>
<organism evidence="1 4">
    <name type="scientific">Streptomyces radicis</name>
    <dbReference type="NCBI Taxonomy" id="1750517"/>
    <lineage>
        <taxon>Bacteria</taxon>
        <taxon>Bacillati</taxon>
        <taxon>Actinomycetota</taxon>
        <taxon>Actinomycetes</taxon>
        <taxon>Kitasatosporales</taxon>
        <taxon>Streptomycetaceae</taxon>
        <taxon>Streptomyces</taxon>
    </lineage>
</organism>
<keyword evidence="3" id="KW-1185">Reference proteome</keyword>
<sequence length="217" mass="23155">MFLRDGDGAGPEGEPEFQVWVLSTPRVLVDVGRRLRSPGEAAAPALRGGRTAVELATAHSDFALDALREGGLPPGGRLPAAVAHLRFLTGLLPTAERAAFLFACWLRDTGQLTPARRVDLGVRADRQAGLLPGPEAGFPGDGRLRDSWEHYTKTVRGIVADRRPGPEGHGDGGGVPLNYLLFEHARLAGNRLGIPRATEALAARALRAAWRAEERAA</sequence>
<comment type="caution">
    <text evidence="1">The sequence shown here is derived from an EMBL/GenBank/DDBJ whole genome shotgun (WGS) entry which is preliminary data.</text>
</comment>
<dbReference type="EMBL" id="RBDX01000015">
    <property type="protein sequence ID" value="RKN07369.1"/>
    <property type="molecule type" value="Genomic_DNA"/>
</dbReference>
<reference evidence="3 4" key="1">
    <citation type="submission" date="2018-09" db="EMBL/GenBank/DDBJ databases">
        <title>Streptomyces sp. nov. DS1-2, an endophytic actinomycete isolated from roots of Dendrobium scabrilingue.</title>
        <authorList>
            <person name="Kuncharoen N."/>
            <person name="Kudo T."/>
            <person name="Ohkuma M."/>
            <person name="Yuki M."/>
            <person name="Tanasupawat S."/>
        </authorList>
    </citation>
    <scope>NUCLEOTIDE SEQUENCE [LARGE SCALE GENOMIC DNA]</scope>
    <source>
        <strain evidence="1 4">AZ1-7</strain>
        <strain evidence="2 3">DS1-2</strain>
    </source>
</reference>
<gene>
    <name evidence="2" type="ORF">D7318_19915</name>
    <name evidence="1" type="ORF">D7319_18610</name>
</gene>
<dbReference type="EMBL" id="RBDY01000015">
    <property type="protein sequence ID" value="RKN19612.1"/>
    <property type="molecule type" value="Genomic_DNA"/>
</dbReference>
<evidence type="ECO:0000313" key="4">
    <source>
        <dbReference type="Proteomes" id="UP000275024"/>
    </source>
</evidence>
<evidence type="ECO:0000313" key="3">
    <source>
        <dbReference type="Proteomes" id="UP000268652"/>
    </source>
</evidence>
<name>A0A3A9W3D6_9ACTN</name>
<dbReference type="AlphaFoldDB" id="A0A3A9W3D6"/>
<dbReference type="RefSeq" id="WP_120698482.1">
    <property type="nucleotide sequence ID" value="NZ_RBDX01000015.1"/>
</dbReference>
<accession>A0A3A9W3D6</accession>